<comment type="subcellular location">
    <subcellularLocation>
        <location evidence="1">Golgi apparatus</location>
    </subcellularLocation>
</comment>
<feature type="region of interest" description="Disordered" evidence="5">
    <location>
        <begin position="379"/>
        <end position="457"/>
    </location>
</feature>
<comment type="caution">
    <text evidence="7">The sequence shown here is derived from an EMBL/GenBank/DDBJ whole genome shotgun (WGS) entry which is preliminary data.</text>
</comment>
<evidence type="ECO:0000259" key="6">
    <source>
        <dbReference type="PROSITE" id="PS50913"/>
    </source>
</evidence>
<keyword evidence="3 4" id="KW-0175">Coiled coil</keyword>
<evidence type="ECO:0000256" key="5">
    <source>
        <dbReference type="SAM" id="MobiDB-lite"/>
    </source>
</evidence>
<gene>
    <name evidence="7" type="ORF">EDB92DRAFT_1843331</name>
</gene>
<evidence type="ECO:0000256" key="2">
    <source>
        <dbReference type="ARBA" id="ARBA00023034"/>
    </source>
</evidence>
<proteinExistence type="predicted"/>
<organism evidence="7 8">
    <name type="scientific">Lactarius akahatsu</name>
    <dbReference type="NCBI Taxonomy" id="416441"/>
    <lineage>
        <taxon>Eukaryota</taxon>
        <taxon>Fungi</taxon>
        <taxon>Dikarya</taxon>
        <taxon>Basidiomycota</taxon>
        <taxon>Agaricomycotina</taxon>
        <taxon>Agaricomycetes</taxon>
        <taxon>Russulales</taxon>
        <taxon>Russulaceae</taxon>
        <taxon>Lactarius</taxon>
    </lineage>
</organism>
<evidence type="ECO:0000256" key="1">
    <source>
        <dbReference type="ARBA" id="ARBA00004555"/>
    </source>
</evidence>
<keyword evidence="2" id="KW-0333">Golgi apparatus</keyword>
<evidence type="ECO:0000313" key="7">
    <source>
        <dbReference type="EMBL" id="KAH8996332.1"/>
    </source>
</evidence>
<dbReference type="GO" id="GO:0006888">
    <property type="term" value="P:endoplasmic reticulum to Golgi vesicle-mediated transport"/>
    <property type="evidence" value="ECO:0007669"/>
    <property type="project" value="TreeGrafter"/>
</dbReference>
<protein>
    <recommendedName>
        <fullName evidence="6">GRIP domain-containing protein</fullName>
    </recommendedName>
</protein>
<name>A0AAD4QFY2_9AGAM</name>
<feature type="compositionally biased region" description="Polar residues" evidence="5">
    <location>
        <begin position="381"/>
        <end position="390"/>
    </location>
</feature>
<dbReference type="PANTHER" id="PTHR18921:SF2">
    <property type="entry name" value="THYROID RECEPTOR-INTERACTING PROTEIN 11"/>
    <property type="match status" value="1"/>
</dbReference>
<dbReference type="InterPro" id="IPR019459">
    <property type="entry name" value="GRAB"/>
</dbReference>
<dbReference type="GO" id="GO:0007030">
    <property type="term" value="P:Golgi organization"/>
    <property type="evidence" value="ECO:0007669"/>
    <property type="project" value="TreeGrafter"/>
</dbReference>
<dbReference type="PANTHER" id="PTHR18921">
    <property type="entry name" value="MYOSIN HEAVY CHAIN - RELATED"/>
    <property type="match status" value="1"/>
</dbReference>
<sequence>MPPDANPPSSPSQALANLHLSLDSHPASEASPPATINGIKAAVNGHYTSSSEDGGLDPIRKLQQELDRTREERDELAAQYRNLLGKLQNMRNTLGNKLKQDAEELDRREQQLAQLTAQNEDLLSTVDALQAEALASNAEAERATRDLDALRHEASGESLQREQTLREARAELERTRSARDDWEAEAMAQRVRVEEARVALDTTYHELAVAKEASERVSVARDAEAERANNLQAVLEDFQSAKDHELRQAVSEREAQLVDISQSLAEYKHRALQAELQLEENTTTSARTQALEQEVKEKTLLIGKLRHEAVIINEHLMEALRRLRRGSANTNVDRRLVTNILLTFLNTPREDTKRFEILGLLSSILSWSDEERVRAGLQRMGANSASTANSPARPRPLELDKTDETESSSLTEAASEDPSSQPATPTRAGLRFSPFSRGAELTPPPIRKGKERALDPT</sequence>
<accession>A0AAD4QFY2</accession>
<dbReference type="Pfam" id="PF10375">
    <property type="entry name" value="GRAB"/>
    <property type="match status" value="1"/>
</dbReference>
<keyword evidence="8" id="KW-1185">Reference proteome</keyword>
<reference evidence="7" key="1">
    <citation type="submission" date="2022-01" db="EMBL/GenBank/DDBJ databases">
        <title>Comparative genomics reveals a dynamic genome evolution in the ectomycorrhizal milk-cap (Lactarius) mushrooms.</title>
        <authorList>
            <consortium name="DOE Joint Genome Institute"/>
            <person name="Lebreton A."/>
            <person name="Tang N."/>
            <person name="Kuo A."/>
            <person name="LaButti K."/>
            <person name="Drula E."/>
            <person name="Barry K."/>
            <person name="Clum A."/>
            <person name="Lipzen A."/>
            <person name="Mousain D."/>
            <person name="Ng V."/>
            <person name="Wang R."/>
            <person name="Wang X."/>
            <person name="Dai Y."/>
            <person name="Henrissat B."/>
            <person name="Grigoriev I.V."/>
            <person name="Guerin-Laguette A."/>
            <person name="Yu F."/>
            <person name="Martin F.M."/>
        </authorList>
    </citation>
    <scope>NUCLEOTIDE SEQUENCE</scope>
    <source>
        <strain evidence="7">QP</strain>
    </source>
</reference>
<evidence type="ECO:0000256" key="3">
    <source>
        <dbReference type="ARBA" id="ARBA00023054"/>
    </source>
</evidence>
<dbReference type="GO" id="GO:0005794">
    <property type="term" value="C:Golgi apparatus"/>
    <property type="evidence" value="ECO:0007669"/>
    <property type="project" value="UniProtKB-SubCell"/>
</dbReference>
<feature type="coiled-coil region" evidence="4">
    <location>
        <begin position="59"/>
        <end position="185"/>
    </location>
</feature>
<dbReference type="AlphaFoldDB" id="A0AAD4QFY2"/>
<feature type="compositionally biased region" description="Basic and acidic residues" evidence="5">
    <location>
        <begin position="395"/>
        <end position="404"/>
    </location>
</feature>
<dbReference type="GO" id="GO:0031267">
    <property type="term" value="F:small GTPase binding"/>
    <property type="evidence" value="ECO:0007669"/>
    <property type="project" value="TreeGrafter"/>
</dbReference>
<dbReference type="PROSITE" id="PS50913">
    <property type="entry name" value="GRIP"/>
    <property type="match status" value="1"/>
</dbReference>
<dbReference type="EMBL" id="JAKELL010000009">
    <property type="protein sequence ID" value="KAH8996332.1"/>
    <property type="molecule type" value="Genomic_DNA"/>
</dbReference>
<evidence type="ECO:0000256" key="4">
    <source>
        <dbReference type="SAM" id="Coils"/>
    </source>
</evidence>
<dbReference type="InterPro" id="IPR000237">
    <property type="entry name" value="GRIP_dom"/>
</dbReference>
<evidence type="ECO:0000313" key="8">
    <source>
        <dbReference type="Proteomes" id="UP001201163"/>
    </source>
</evidence>
<feature type="domain" description="GRIP" evidence="6">
    <location>
        <begin position="327"/>
        <end position="378"/>
    </location>
</feature>
<dbReference type="Proteomes" id="UP001201163">
    <property type="component" value="Unassembled WGS sequence"/>
</dbReference>